<dbReference type="GO" id="GO:0006281">
    <property type="term" value="P:DNA repair"/>
    <property type="evidence" value="ECO:0007669"/>
    <property type="project" value="UniProtKB-KW"/>
</dbReference>
<evidence type="ECO:0000313" key="7">
    <source>
        <dbReference type="EMBL" id="KEA62435.1"/>
    </source>
</evidence>
<dbReference type="InterPro" id="IPR050326">
    <property type="entry name" value="NAD_dep_DNA_ligaseB"/>
</dbReference>
<dbReference type="CDD" id="cd07896">
    <property type="entry name" value="Adenylation_kDNA_ligase_like"/>
    <property type="match status" value="1"/>
</dbReference>
<dbReference type="InterPro" id="IPR012340">
    <property type="entry name" value="NA-bd_OB-fold"/>
</dbReference>
<feature type="signal peptide" evidence="5">
    <location>
        <begin position="1"/>
        <end position="20"/>
    </location>
</feature>
<gene>
    <name evidence="7" type="ORF">ADIMK_3326</name>
</gene>
<dbReference type="Pfam" id="PF14743">
    <property type="entry name" value="DNA_ligase_OB_2"/>
    <property type="match status" value="1"/>
</dbReference>
<dbReference type="STRING" id="1232683.ADIMK_3326"/>
<dbReference type="GO" id="GO:0003910">
    <property type="term" value="F:DNA ligase (ATP) activity"/>
    <property type="evidence" value="ECO:0007669"/>
    <property type="project" value="UniProtKB-EC"/>
</dbReference>
<accession>A0A081FV80</accession>
<dbReference type="GO" id="GO:0006260">
    <property type="term" value="P:DNA replication"/>
    <property type="evidence" value="ECO:0007669"/>
    <property type="project" value="UniProtKB-KW"/>
</dbReference>
<dbReference type="SUPFAM" id="SSF56091">
    <property type="entry name" value="DNA ligase/mRNA capping enzyme, catalytic domain"/>
    <property type="match status" value="1"/>
</dbReference>
<dbReference type="eggNOG" id="COG1793">
    <property type="taxonomic scope" value="Bacteria"/>
</dbReference>
<evidence type="ECO:0000256" key="1">
    <source>
        <dbReference type="ARBA" id="ARBA00022598"/>
    </source>
</evidence>
<keyword evidence="4" id="KW-0234">DNA repair</keyword>
<evidence type="ECO:0000256" key="4">
    <source>
        <dbReference type="ARBA" id="ARBA00023204"/>
    </source>
</evidence>
<sequence>MSATLMYPSALALLTLPAIAVAQAPALMSGVTLQSHQAIETAEYLVSEKLDGVRARWTGQALLTRSGHRIAAPDALTRNLPPVPLDGELWLGRQRFDALSALVRRADPADDLWQEVSFQLFDLPAHRGSFSERTEALAQIVAAVDNPHIQVIKQHRDLTRAQLDSRLGQIKQAGGEGLMLMHGSAHYIHGRSELLLKYKGYEDAEAVVVGYTEGKGKYDGMTGALIVETKSGVRFRIGSGLSDEERISPPPLGSTITYRYNGLTAHGKPRFARFMRLYSAEL</sequence>
<reference evidence="7 8" key="1">
    <citation type="submission" date="2014-04" db="EMBL/GenBank/DDBJ databases">
        <title>Marinobacterium kochiensis sp. nov., isolated from sediment sample collected from Kochi backwaters in Kerala, India.</title>
        <authorList>
            <person name="Singh A."/>
            <person name="Pinnaka A.K."/>
        </authorList>
    </citation>
    <scope>NUCLEOTIDE SEQUENCE [LARGE SCALE GENOMIC DNA]</scope>
    <source>
        <strain evidence="7 8">AK27</strain>
    </source>
</reference>
<evidence type="ECO:0000259" key="6">
    <source>
        <dbReference type="Pfam" id="PF14743"/>
    </source>
</evidence>
<protein>
    <submittedName>
        <fullName evidence="7">DNA ligase (ATP)</fullName>
        <ecNumber evidence="7">6.5.1.1</ecNumber>
    </submittedName>
</protein>
<dbReference type="AlphaFoldDB" id="A0A081FV80"/>
<keyword evidence="1 7" id="KW-0436">Ligase</keyword>
<dbReference type="Gene3D" id="3.30.470.30">
    <property type="entry name" value="DNA ligase/mRNA capping enzyme"/>
    <property type="match status" value="1"/>
</dbReference>
<dbReference type="CDD" id="cd08041">
    <property type="entry name" value="OBF_kDNA_ligase_like"/>
    <property type="match status" value="1"/>
</dbReference>
<dbReference type="PANTHER" id="PTHR47810">
    <property type="entry name" value="DNA LIGASE"/>
    <property type="match status" value="1"/>
</dbReference>
<keyword evidence="5" id="KW-0732">Signal</keyword>
<dbReference type="SUPFAM" id="SSF50249">
    <property type="entry name" value="Nucleic acid-binding proteins"/>
    <property type="match status" value="1"/>
</dbReference>
<comment type="caution">
    <text evidence="7">The sequence shown here is derived from an EMBL/GenBank/DDBJ whole genome shotgun (WGS) entry which is preliminary data.</text>
</comment>
<dbReference type="EC" id="6.5.1.1" evidence="7"/>
<evidence type="ECO:0000256" key="2">
    <source>
        <dbReference type="ARBA" id="ARBA00022705"/>
    </source>
</evidence>
<evidence type="ECO:0000256" key="5">
    <source>
        <dbReference type="SAM" id="SignalP"/>
    </source>
</evidence>
<feature type="domain" description="DNA ligase OB-like" evidence="6">
    <location>
        <begin position="213"/>
        <end position="277"/>
    </location>
</feature>
<keyword evidence="3" id="KW-0227">DNA damage</keyword>
<dbReference type="InterPro" id="IPR029319">
    <property type="entry name" value="DNA_ligase_OB"/>
</dbReference>
<feature type="chain" id="PRO_5001757287" evidence="5">
    <location>
        <begin position="21"/>
        <end position="282"/>
    </location>
</feature>
<organism evidence="7 8">
    <name type="scientific">Marinobacterium lacunae</name>
    <dbReference type="NCBI Taxonomy" id="1232683"/>
    <lineage>
        <taxon>Bacteria</taxon>
        <taxon>Pseudomonadati</taxon>
        <taxon>Pseudomonadota</taxon>
        <taxon>Gammaproteobacteria</taxon>
        <taxon>Oceanospirillales</taxon>
        <taxon>Oceanospirillaceae</taxon>
        <taxon>Marinobacterium</taxon>
    </lineage>
</organism>
<dbReference type="RefSeq" id="WP_051693046.1">
    <property type="nucleotide sequence ID" value="NZ_JMQN01000048.1"/>
</dbReference>
<evidence type="ECO:0000256" key="3">
    <source>
        <dbReference type="ARBA" id="ARBA00022763"/>
    </source>
</evidence>
<dbReference type="Gene3D" id="2.40.50.140">
    <property type="entry name" value="Nucleic acid-binding proteins"/>
    <property type="match status" value="1"/>
</dbReference>
<dbReference type="PATRIC" id="fig|1232683.4.peg.3272"/>
<keyword evidence="2" id="KW-0235">DNA replication</keyword>
<dbReference type="EMBL" id="JMQN01000048">
    <property type="protein sequence ID" value="KEA62435.1"/>
    <property type="molecule type" value="Genomic_DNA"/>
</dbReference>
<evidence type="ECO:0000313" key="8">
    <source>
        <dbReference type="Proteomes" id="UP000028252"/>
    </source>
</evidence>
<name>A0A081FV80_9GAMM</name>
<keyword evidence="8" id="KW-1185">Reference proteome</keyword>
<dbReference type="PANTHER" id="PTHR47810:SF1">
    <property type="entry name" value="DNA LIGASE B"/>
    <property type="match status" value="1"/>
</dbReference>
<dbReference type="Proteomes" id="UP000028252">
    <property type="component" value="Unassembled WGS sequence"/>
</dbReference>
<dbReference type="NCBIfam" id="NF006592">
    <property type="entry name" value="PRK09125.1"/>
    <property type="match status" value="1"/>
</dbReference>
<proteinExistence type="predicted"/>
<dbReference type="Gene3D" id="3.30.1490.70">
    <property type="match status" value="1"/>
</dbReference>